<proteinExistence type="predicted"/>
<dbReference type="Proteomes" id="UP000196536">
    <property type="component" value="Unassembled WGS sequence"/>
</dbReference>
<protein>
    <recommendedName>
        <fullName evidence="4">Lipoprotein</fullName>
    </recommendedName>
</protein>
<keyword evidence="1" id="KW-0732">Signal</keyword>
<evidence type="ECO:0008006" key="4">
    <source>
        <dbReference type="Google" id="ProtNLM"/>
    </source>
</evidence>
<dbReference type="AlphaFoldDB" id="A0A1Z9YZF4"/>
<dbReference type="RefSeq" id="WP_087620132.1">
    <property type="nucleotide sequence ID" value="NZ_JAKVJF010000009.1"/>
</dbReference>
<evidence type="ECO:0000313" key="2">
    <source>
        <dbReference type="EMBL" id="OUY07584.1"/>
    </source>
</evidence>
<feature type="chain" id="PRO_5012984537" description="Lipoprotein" evidence="1">
    <location>
        <begin position="20"/>
        <end position="131"/>
    </location>
</feature>
<accession>A0A1Z9YZF4</accession>
<comment type="caution">
    <text evidence="2">The sequence shown here is derived from an EMBL/GenBank/DDBJ whole genome shotgun (WGS) entry which is preliminary data.</text>
</comment>
<evidence type="ECO:0000313" key="3">
    <source>
        <dbReference type="Proteomes" id="UP000196536"/>
    </source>
</evidence>
<gene>
    <name evidence="2" type="ORF">CAP51_07500</name>
</gene>
<sequence length="131" mass="13272">MKKFLLAAACAAVALTGCATPTTGTTTANGNGTVGTAAAIGGNVLKMAVDNQCRTELNANNAFRAIALTMTAEQQDALETKVCGCVSEKALQNVSAVELAQAAVDANARTQIVANTVAKTLTACYSEFVGK</sequence>
<evidence type="ECO:0000256" key="1">
    <source>
        <dbReference type="SAM" id="SignalP"/>
    </source>
</evidence>
<feature type="signal peptide" evidence="1">
    <location>
        <begin position="1"/>
        <end position="19"/>
    </location>
</feature>
<keyword evidence="3" id="KW-1185">Reference proteome</keyword>
<dbReference type="OrthoDB" id="8607029at2"/>
<name>A0A1Z9YZF4_9GAMM</name>
<dbReference type="EMBL" id="NEXX01000002">
    <property type="protein sequence ID" value="OUY07584.1"/>
    <property type="molecule type" value="Genomic_DNA"/>
</dbReference>
<organism evidence="2 3">
    <name type="scientific">Acinetobacter populi</name>
    <dbReference type="NCBI Taxonomy" id="1582270"/>
    <lineage>
        <taxon>Bacteria</taxon>
        <taxon>Pseudomonadati</taxon>
        <taxon>Pseudomonadota</taxon>
        <taxon>Gammaproteobacteria</taxon>
        <taxon>Moraxellales</taxon>
        <taxon>Moraxellaceae</taxon>
        <taxon>Acinetobacter</taxon>
    </lineage>
</organism>
<dbReference type="PROSITE" id="PS51257">
    <property type="entry name" value="PROKAR_LIPOPROTEIN"/>
    <property type="match status" value="1"/>
</dbReference>
<reference evidence="2 3" key="1">
    <citation type="submission" date="2017-05" db="EMBL/GenBank/DDBJ databases">
        <title>Acinetobacter populi ANC 5415 (= PBJ7), whole genome shotgun sequencing project.</title>
        <authorList>
            <person name="Nemec A."/>
            <person name="Radolfova-Krizova L."/>
        </authorList>
    </citation>
    <scope>NUCLEOTIDE SEQUENCE [LARGE SCALE GENOMIC DNA]</scope>
    <source>
        <strain evidence="2 3">PBJ7</strain>
    </source>
</reference>